<keyword evidence="9 10" id="KW-0472">Membrane</keyword>
<dbReference type="InParanoid" id="A0A0C3H759"/>
<evidence type="ECO:0000256" key="1">
    <source>
        <dbReference type="ARBA" id="ARBA00004167"/>
    </source>
</evidence>
<dbReference type="Proteomes" id="UP000054321">
    <property type="component" value="Unassembled WGS sequence"/>
</dbReference>
<keyword evidence="12" id="KW-1185">Reference proteome</keyword>
<comment type="subcellular location">
    <subcellularLocation>
        <location evidence="1">Membrane</location>
        <topology evidence="1">Single-pass membrane protein</topology>
    </subcellularLocation>
    <subcellularLocation>
        <location evidence="2">Mitochondrion</location>
    </subcellularLocation>
</comment>
<organism evidence="11 12">
    <name type="scientific">Oidiodendron maius (strain Zn)</name>
    <dbReference type="NCBI Taxonomy" id="913774"/>
    <lineage>
        <taxon>Eukaryota</taxon>
        <taxon>Fungi</taxon>
        <taxon>Dikarya</taxon>
        <taxon>Ascomycota</taxon>
        <taxon>Pezizomycotina</taxon>
        <taxon>Leotiomycetes</taxon>
        <taxon>Leotiomycetes incertae sedis</taxon>
        <taxon>Myxotrichaceae</taxon>
        <taxon>Oidiodendron</taxon>
    </lineage>
</organism>
<protein>
    <recommendedName>
        <fullName evidence="13">DUF1640 domain-containing protein</fullName>
    </recommendedName>
</protein>
<dbReference type="Gene3D" id="1.20.5.340">
    <property type="match status" value="1"/>
</dbReference>
<evidence type="ECO:0000256" key="5">
    <source>
        <dbReference type="ARBA" id="ARBA00022946"/>
    </source>
</evidence>
<evidence type="ECO:0000256" key="4">
    <source>
        <dbReference type="ARBA" id="ARBA00022692"/>
    </source>
</evidence>
<proteinExistence type="inferred from homology"/>
<evidence type="ECO:0008006" key="13">
    <source>
        <dbReference type="Google" id="ProtNLM"/>
    </source>
</evidence>
<feature type="transmembrane region" description="Helical" evidence="10">
    <location>
        <begin position="246"/>
        <end position="267"/>
    </location>
</feature>
<dbReference type="EMBL" id="KN832873">
    <property type="protein sequence ID" value="KIN04016.1"/>
    <property type="molecule type" value="Genomic_DNA"/>
</dbReference>
<dbReference type="OrthoDB" id="889336at2759"/>
<gene>
    <name evidence="11" type="ORF">OIDMADRAFT_194130</name>
</gene>
<dbReference type="FunCoup" id="A0A0C3H759">
    <property type="interactions" value="266"/>
</dbReference>
<keyword evidence="8" id="KW-0496">Mitochondrion</keyword>
<dbReference type="GO" id="GO:2000214">
    <property type="term" value="P:regulation of L-proline metabolic process"/>
    <property type="evidence" value="ECO:0007669"/>
    <property type="project" value="EnsemblFungi"/>
</dbReference>
<dbReference type="AlphaFoldDB" id="A0A0C3H759"/>
<evidence type="ECO:0000256" key="6">
    <source>
        <dbReference type="ARBA" id="ARBA00022989"/>
    </source>
</evidence>
<reference evidence="12" key="2">
    <citation type="submission" date="2015-01" db="EMBL/GenBank/DDBJ databases">
        <title>Evolutionary Origins and Diversification of the Mycorrhizal Mutualists.</title>
        <authorList>
            <consortium name="DOE Joint Genome Institute"/>
            <consortium name="Mycorrhizal Genomics Consortium"/>
            <person name="Kohler A."/>
            <person name="Kuo A."/>
            <person name="Nagy L.G."/>
            <person name="Floudas D."/>
            <person name="Copeland A."/>
            <person name="Barry K.W."/>
            <person name="Cichocki N."/>
            <person name="Veneault-Fourrey C."/>
            <person name="LaButti K."/>
            <person name="Lindquist E.A."/>
            <person name="Lipzen A."/>
            <person name="Lundell T."/>
            <person name="Morin E."/>
            <person name="Murat C."/>
            <person name="Riley R."/>
            <person name="Ohm R."/>
            <person name="Sun H."/>
            <person name="Tunlid A."/>
            <person name="Henrissat B."/>
            <person name="Grigoriev I.V."/>
            <person name="Hibbett D.S."/>
            <person name="Martin F."/>
        </authorList>
    </citation>
    <scope>NUCLEOTIDE SEQUENCE [LARGE SCALE GENOMIC DNA]</scope>
    <source>
        <strain evidence="12">Zn</strain>
    </source>
</reference>
<keyword evidence="5" id="KW-0809">Transit peptide</keyword>
<dbReference type="InterPro" id="IPR024461">
    <property type="entry name" value="CCDC90-like"/>
</dbReference>
<dbReference type="FunFam" id="1.20.5.340:FF:000018">
    <property type="entry name" value="Mitochondrial protein FMP32"/>
    <property type="match status" value="1"/>
</dbReference>
<dbReference type="Pfam" id="PF07798">
    <property type="entry name" value="CCDC90-like"/>
    <property type="match status" value="1"/>
</dbReference>
<dbReference type="GO" id="GO:0033617">
    <property type="term" value="P:mitochondrial respiratory chain complex IV assembly"/>
    <property type="evidence" value="ECO:0007669"/>
    <property type="project" value="EnsemblFungi"/>
</dbReference>
<sequence length="268" mass="30551">MANAGLISAQMLPRFLLPQLSWRVIPAYGQASRSLSTFSKVYIYPLKHAETPSNRSILHTRPHDAPSKVSMLQNPSFRRTFHATARQGKEHHFDTLKFVQRLQDEGFSEKQSVAMMRVLSDVIEESIRNLTRTMVLREDQAKATYTQKVDFAKLRSELLSADSTETATTRASHERLTNDLAKLNSRLRDEVSRTQASVRLDLNLEKGRIREEANVQELKIKETETKIEQEVAGLREKLEAVKFQTLQWLMGVCTGTAALILGAWRLLM</sequence>
<name>A0A0C3H759_OIDMZ</name>
<keyword evidence="6 10" id="KW-1133">Transmembrane helix</keyword>
<comment type="similarity">
    <text evidence="3">Belongs to the CCDC90 family.</text>
</comment>
<evidence type="ECO:0000313" key="11">
    <source>
        <dbReference type="EMBL" id="KIN04016.1"/>
    </source>
</evidence>
<dbReference type="GO" id="GO:0005743">
    <property type="term" value="C:mitochondrial inner membrane"/>
    <property type="evidence" value="ECO:0007669"/>
    <property type="project" value="EnsemblFungi"/>
</dbReference>
<evidence type="ECO:0000256" key="9">
    <source>
        <dbReference type="ARBA" id="ARBA00023136"/>
    </source>
</evidence>
<evidence type="ECO:0000313" key="12">
    <source>
        <dbReference type="Proteomes" id="UP000054321"/>
    </source>
</evidence>
<evidence type="ECO:0000256" key="7">
    <source>
        <dbReference type="ARBA" id="ARBA00023054"/>
    </source>
</evidence>
<dbReference type="PANTHER" id="PTHR14360:SF1">
    <property type="entry name" value="PROTEIN FMP32, MITOCHONDRIAL"/>
    <property type="match status" value="1"/>
</dbReference>
<dbReference type="STRING" id="913774.A0A0C3H759"/>
<evidence type="ECO:0000256" key="10">
    <source>
        <dbReference type="SAM" id="Phobius"/>
    </source>
</evidence>
<keyword evidence="4 10" id="KW-0812">Transmembrane</keyword>
<dbReference type="PANTHER" id="PTHR14360">
    <property type="entry name" value="PROTEIN FMP32, MITOCHONDRIAL"/>
    <property type="match status" value="1"/>
</dbReference>
<dbReference type="HOGENOM" id="CLU_063283_0_1_1"/>
<reference evidence="11 12" key="1">
    <citation type="submission" date="2014-04" db="EMBL/GenBank/DDBJ databases">
        <authorList>
            <consortium name="DOE Joint Genome Institute"/>
            <person name="Kuo A."/>
            <person name="Martino E."/>
            <person name="Perotto S."/>
            <person name="Kohler A."/>
            <person name="Nagy L.G."/>
            <person name="Floudas D."/>
            <person name="Copeland A."/>
            <person name="Barry K.W."/>
            <person name="Cichocki N."/>
            <person name="Veneault-Fourrey C."/>
            <person name="LaButti K."/>
            <person name="Lindquist E.A."/>
            <person name="Lipzen A."/>
            <person name="Lundell T."/>
            <person name="Morin E."/>
            <person name="Murat C."/>
            <person name="Sun H."/>
            <person name="Tunlid A."/>
            <person name="Henrissat B."/>
            <person name="Grigoriev I.V."/>
            <person name="Hibbett D.S."/>
            <person name="Martin F."/>
            <person name="Nordberg H.P."/>
            <person name="Cantor M.N."/>
            <person name="Hua S.X."/>
        </authorList>
    </citation>
    <scope>NUCLEOTIDE SEQUENCE [LARGE SCALE GENOMIC DNA]</scope>
    <source>
        <strain evidence="11 12">Zn</strain>
    </source>
</reference>
<evidence type="ECO:0000256" key="8">
    <source>
        <dbReference type="ARBA" id="ARBA00023128"/>
    </source>
</evidence>
<accession>A0A0C3H759</accession>
<keyword evidence="7" id="KW-0175">Coiled coil</keyword>
<evidence type="ECO:0000256" key="3">
    <source>
        <dbReference type="ARBA" id="ARBA00007224"/>
    </source>
</evidence>
<evidence type="ECO:0000256" key="2">
    <source>
        <dbReference type="ARBA" id="ARBA00004173"/>
    </source>
</evidence>